<gene>
    <name evidence="1" type="ORF">Tco_0801474</name>
</gene>
<accession>A0ABQ4ZYY9</accession>
<evidence type="ECO:0000313" key="2">
    <source>
        <dbReference type="Proteomes" id="UP001151760"/>
    </source>
</evidence>
<protein>
    <submittedName>
        <fullName evidence="1">Uncharacterized protein</fullName>
    </submittedName>
</protein>
<reference evidence="1" key="1">
    <citation type="journal article" date="2022" name="Int. J. Mol. Sci.">
        <title>Draft Genome of Tanacetum Coccineum: Genomic Comparison of Closely Related Tanacetum-Family Plants.</title>
        <authorList>
            <person name="Yamashiro T."/>
            <person name="Shiraishi A."/>
            <person name="Nakayama K."/>
            <person name="Satake H."/>
        </authorList>
    </citation>
    <scope>NUCLEOTIDE SEQUENCE</scope>
</reference>
<organism evidence="1 2">
    <name type="scientific">Tanacetum coccineum</name>
    <dbReference type="NCBI Taxonomy" id="301880"/>
    <lineage>
        <taxon>Eukaryota</taxon>
        <taxon>Viridiplantae</taxon>
        <taxon>Streptophyta</taxon>
        <taxon>Embryophyta</taxon>
        <taxon>Tracheophyta</taxon>
        <taxon>Spermatophyta</taxon>
        <taxon>Magnoliopsida</taxon>
        <taxon>eudicotyledons</taxon>
        <taxon>Gunneridae</taxon>
        <taxon>Pentapetalae</taxon>
        <taxon>asterids</taxon>
        <taxon>campanulids</taxon>
        <taxon>Asterales</taxon>
        <taxon>Asteraceae</taxon>
        <taxon>Asteroideae</taxon>
        <taxon>Anthemideae</taxon>
        <taxon>Anthemidinae</taxon>
        <taxon>Tanacetum</taxon>
    </lineage>
</organism>
<reference evidence="1" key="2">
    <citation type="submission" date="2022-01" db="EMBL/GenBank/DDBJ databases">
        <authorList>
            <person name="Yamashiro T."/>
            <person name="Shiraishi A."/>
            <person name="Satake H."/>
            <person name="Nakayama K."/>
        </authorList>
    </citation>
    <scope>NUCLEOTIDE SEQUENCE</scope>
</reference>
<proteinExistence type="predicted"/>
<sequence length="149" mass="17220">MKVEESLNVIFDESPPPSKLSPLVDDDVGEEEAIIKNTKVVNNNNEEDESIELTKMYHLELEFLDTAWLLLVLMISNIIQLDVNRVIEEEVGDEEKWKQGCFYLYLLQVHRRLKDVASFLAAAAEEKKNKHMVPSFLTMEWSKLLGKLL</sequence>
<evidence type="ECO:0000313" key="1">
    <source>
        <dbReference type="EMBL" id="GJS94506.1"/>
    </source>
</evidence>
<dbReference type="Proteomes" id="UP001151760">
    <property type="component" value="Unassembled WGS sequence"/>
</dbReference>
<keyword evidence="2" id="KW-1185">Reference proteome</keyword>
<name>A0ABQ4ZYY9_9ASTR</name>
<dbReference type="EMBL" id="BQNB010011736">
    <property type="protein sequence ID" value="GJS94506.1"/>
    <property type="molecule type" value="Genomic_DNA"/>
</dbReference>
<comment type="caution">
    <text evidence="1">The sequence shown here is derived from an EMBL/GenBank/DDBJ whole genome shotgun (WGS) entry which is preliminary data.</text>
</comment>